<dbReference type="GO" id="GO:0030980">
    <property type="term" value="P:alpha-glucan catabolic process"/>
    <property type="evidence" value="ECO:0007669"/>
    <property type="project" value="TreeGrafter"/>
</dbReference>
<dbReference type="RefSeq" id="WP_124143075.1">
    <property type="nucleotide sequence ID" value="NZ_CAWOKI010000323.1"/>
</dbReference>
<dbReference type="CDD" id="cd11336">
    <property type="entry name" value="AmyAc_MTSase"/>
    <property type="match status" value="1"/>
</dbReference>
<dbReference type="PANTHER" id="PTHR10357:SF216">
    <property type="entry name" value="MALTOOLIGOSYL TREHALOSE SYNTHASE-RELATED"/>
    <property type="match status" value="1"/>
</dbReference>
<feature type="domain" description="Glycosyl hydrolase family 13 catalytic" evidence="1">
    <location>
        <begin position="11"/>
        <end position="497"/>
    </location>
</feature>
<reference evidence="2 3" key="1">
    <citation type="journal article" date="2018" name="ACS Chem. Biol.">
        <title>Ketoreductase domain dysfunction expands chemodiversity: malyngamide biosynthesis in the cyanobacterium Okeania hirsuta.</title>
        <authorList>
            <person name="Moss N.A."/>
            <person name="Leao T."/>
            <person name="Rankin M."/>
            <person name="McCullough T.M."/>
            <person name="Qu P."/>
            <person name="Korobeynikov A."/>
            <person name="Smith J.L."/>
            <person name="Gerwick L."/>
            <person name="Gerwick W.H."/>
        </authorList>
    </citation>
    <scope>NUCLEOTIDE SEQUENCE [LARGE SCALE GENOMIC DNA]</scope>
    <source>
        <strain evidence="2 3">PAB10Feb10-1</strain>
    </source>
</reference>
<dbReference type="SMART" id="SM00642">
    <property type="entry name" value="Aamy"/>
    <property type="match status" value="1"/>
</dbReference>
<dbReference type="NCBIfam" id="TIGR02401">
    <property type="entry name" value="trehalose_TreY"/>
    <property type="match status" value="1"/>
</dbReference>
<dbReference type="PANTHER" id="PTHR10357">
    <property type="entry name" value="ALPHA-AMYLASE FAMILY MEMBER"/>
    <property type="match status" value="1"/>
</dbReference>
<gene>
    <name evidence="2" type="primary">treY</name>
    <name evidence="2" type="ORF">D5R40_03090</name>
</gene>
<dbReference type="InterPro" id="IPR012767">
    <property type="entry name" value="Trehalose_TreY"/>
</dbReference>
<dbReference type="GO" id="GO:0047470">
    <property type="term" value="F:(1,4)-alpha-D-glucan 1-alpha-D-glucosylmutase activity"/>
    <property type="evidence" value="ECO:0007669"/>
    <property type="project" value="TreeGrafter"/>
</dbReference>
<keyword evidence="3" id="KW-1185">Reference proteome</keyword>
<evidence type="ECO:0000313" key="3">
    <source>
        <dbReference type="Proteomes" id="UP000269154"/>
    </source>
</evidence>
<organism evidence="2 3">
    <name type="scientific">Okeania hirsuta</name>
    <dbReference type="NCBI Taxonomy" id="1458930"/>
    <lineage>
        <taxon>Bacteria</taxon>
        <taxon>Bacillati</taxon>
        <taxon>Cyanobacteriota</taxon>
        <taxon>Cyanophyceae</taxon>
        <taxon>Oscillatoriophycideae</taxon>
        <taxon>Oscillatoriales</taxon>
        <taxon>Microcoleaceae</taxon>
        <taxon>Okeania</taxon>
    </lineage>
</organism>
<protein>
    <submittedName>
        <fullName evidence="2">Malto-oligosyltrehalose synthase</fullName>
    </submittedName>
</protein>
<name>A0A3N6NZU4_9CYAN</name>
<dbReference type="Pfam" id="PF00128">
    <property type="entry name" value="Alpha-amylase"/>
    <property type="match status" value="1"/>
</dbReference>
<evidence type="ECO:0000313" key="2">
    <source>
        <dbReference type="EMBL" id="RQH55321.1"/>
    </source>
</evidence>
<comment type="caution">
    <text evidence="2">The sequence shown here is derived from an EMBL/GenBank/DDBJ whole genome shotgun (WGS) entry which is preliminary data.</text>
</comment>
<dbReference type="Proteomes" id="UP000269154">
    <property type="component" value="Unassembled WGS sequence"/>
</dbReference>
<proteinExistence type="predicted"/>
<accession>A0A3N6NZU4</accession>
<evidence type="ECO:0000259" key="1">
    <source>
        <dbReference type="SMART" id="SM00642"/>
    </source>
</evidence>
<dbReference type="OrthoDB" id="9805159at2"/>
<dbReference type="Gene3D" id="3.20.20.80">
    <property type="entry name" value="Glycosidases"/>
    <property type="match status" value="4"/>
</dbReference>
<dbReference type="EMBL" id="RCBY01000009">
    <property type="protein sequence ID" value="RQH55321.1"/>
    <property type="molecule type" value="Genomic_DNA"/>
</dbReference>
<dbReference type="AlphaFoldDB" id="A0A3N6NZU4"/>
<dbReference type="InterPro" id="IPR017853">
    <property type="entry name" value="GH"/>
</dbReference>
<dbReference type="InterPro" id="IPR006047">
    <property type="entry name" value="GH13_cat_dom"/>
</dbReference>
<dbReference type="SUPFAM" id="SSF51445">
    <property type="entry name" value="(Trans)glycosidases"/>
    <property type="match status" value="1"/>
</dbReference>
<sequence>MRIPMTTYRIQFTPNFGFDSAKAIVTYLAELGISDIYASPIFKAKTGSNHGYDVVNSNILNPELGGKEKFAELVTEINSNQMGWLQDIVPNHMAFSSQNHILVDVLENGPESQYRDYFDIDWNHPYEGIKGRVLAPFLGKFYGDCLESGELKLNYGQNGLTVNYYDHQFPIRIDSYTQVLTYNIGKLRNKLGRKNQDFVKLQGVLYSLKYIPSGAEGRERYDQISFIKGMLWELWNENLHIQEFVEENIETFNGVPGKPESFDLLDKLLSEQYFRLSFWKVGNEELNYRRFFTVNDLISVRVEDEQVFNTTHALILEMLKEEKFTGLRIDHIDGLYDPAQYLNRLREKANAPYIVVEKILEPSEDLPVNWPVQGTTGYDFLNYVNGIFCDHFKEEEFDQIYSRFIQGTSNYGQLADQNQRLIINKHLAGDIDNLAHLLKDISSKYRYASDFTIFGLKAALVEVMSVFPVYRTYVSKEGVSKADRECIQRVIAKTKEKIPFFINELLNELSFIEKFLLFEFDEHLNQEDKDKWLHFVMRLQQFTGPLMAKGVEDTVLYVYNRLICLNEVGSTPSKFGVSVEDFHGFNQHRIAYWPHTMSGTSTHDTKRGEDVRTRINVLSEIPGEWESYLQKWQEINAPQKDCVAGLDVPASNDEYFLYQTLLGAFPVDESEYPTFVERIKEYIIKAIREAKVNTGWLRPDDDYESSLIKFVEHLLNKSEDNEFLPAFRPLQRKVQYYGVFNSLSQAFLKLTSPGVPDIYQGTELWDLSLVDPDNRRPVDFEKRAEFLKEIKTKIESDILGLIEELLQTPETGKIKMFLIYQALQARREYLDLFQRGDYQKLIVMGSLKDHIVAFSRKWGDSTAIIIAPRLLTKLIQEGENPLGEQVWRETRICLPSGSSLVWKNAITQQKLKEEKEDTLWIRNVLNHFPVALLINEQGETNNDSEPTVDSQN</sequence>
<dbReference type="GO" id="GO:0005992">
    <property type="term" value="P:trehalose biosynthetic process"/>
    <property type="evidence" value="ECO:0007669"/>
    <property type="project" value="TreeGrafter"/>
</dbReference>